<evidence type="ECO:0000256" key="1">
    <source>
        <dbReference type="SAM" id="SignalP"/>
    </source>
</evidence>
<feature type="non-terminal residue" evidence="2">
    <location>
        <position position="90"/>
    </location>
</feature>
<dbReference type="RefSeq" id="XP_060297146.1">
    <property type="nucleotide sequence ID" value="XM_060442101.1"/>
</dbReference>
<dbReference type="Proteomes" id="UP001172101">
    <property type="component" value="Unassembled WGS sequence"/>
</dbReference>
<keyword evidence="1" id="KW-0732">Signal</keyword>
<accession>A0AA40E0N9</accession>
<feature type="signal peptide" evidence="1">
    <location>
        <begin position="1"/>
        <end position="40"/>
    </location>
</feature>
<reference evidence="2" key="1">
    <citation type="submission" date="2023-06" db="EMBL/GenBank/DDBJ databases">
        <title>Genome-scale phylogeny and comparative genomics of the fungal order Sordariales.</title>
        <authorList>
            <consortium name="Lawrence Berkeley National Laboratory"/>
            <person name="Hensen N."/>
            <person name="Bonometti L."/>
            <person name="Westerberg I."/>
            <person name="Brannstrom I.O."/>
            <person name="Guillou S."/>
            <person name="Cros-Aarteil S."/>
            <person name="Calhoun S."/>
            <person name="Haridas S."/>
            <person name="Kuo A."/>
            <person name="Mondo S."/>
            <person name="Pangilinan J."/>
            <person name="Riley R."/>
            <person name="LaButti K."/>
            <person name="Andreopoulos B."/>
            <person name="Lipzen A."/>
            <person name="Chen C."/>
            <person name="Yanf M."/>
            <person name="Daum C."/>
            <person name="Ng V."/>
            <person name="Clum A."/>
            <person name="Steindorff A."/>
            <person name="Ohm R."/>
            <person name="Martin F."/>
            <person name="Silar P."/>
            <person name="Natvig D."/>
            <person name="Lalanne C."/>
            <person name="Gautier V."/>
            <person name="Ament-velasquez S.L."/>
            <person name="Kruys A."/>
            <person name="Hutchinson M.I."/>
            <person name="Powell A.J."/>
            <person name="Barry K."/>
            <person name="Miller A.N."/>
            <person name="Grigoriev I.V."/>
            <person name="Debuchy R."/>
            <person name="Gladieux P."/>
            <person name="Thoren M.H."/>
            <person name="Johannesson H."/>
        </authorList>
    </citation>
    <scope>NUCLEOTIDE SEQUENCE</scope>
    <source>
        <strain evidence="2">SMH2392-1A</strain>
    </source>
</reference>
<dbReference type="AlphaFoldDB" id="A0AA40E0N9"/>
<keyword evidence="3" id="KW-1185">Reference proteome</keyword>
<evidence type="ECO:0000313" key="2">
    <source>
        <dbReference type="EMBL" id="KAK0718353.1"/>
    </source>
</evidence>
<evidence type="ECO:0008006" key="4">
    <source>
        <dbReference type="Google" id="ProtNLM"/>
    </source>
</evidence>
<organism evidence="2 3">
    <name type="scientific">Lasiosphaeria miniovina</name>
    <dbReference type="NCBI Taxonomy" id="1954250"/>
    <lineage>
        <taxon>Eukaryota</taxon>
        <taxon>Fungi</taxon>
        <taxon>Dikarya</taxon>
        <taxon>Ascomycota</taxon>
        <taxon>Pezizomycotina</taxon>
        <taxon>Sordariomycetes</taxon>
        <taxon>Sordariomycetidae</taxon>
        <taxon>Sordariales</taxon>
        <taxon>Lasiosphaeriaceae</taxon>
        <taxon>Lasiosphaeria</taxon>
    </lineage>
</organism>
<dbReference type="EMBL" id="JAUIRO010000004">
    <property type="protein sequence ID" value="KAK0718353.1"/>
    <property type="molecule type" value="Genomic_DNA"/>
</dbReference>
<feature type="chain" id="PRO_5041387041" description="Secreted protein" evidence="1">
    <location>
        <begin position="41"/>
        <end position="90"/>
    </location>
</feature>
<sequence>MCMYVCFSSVVHPPPFPLSSYELLLLLCVLLLVIPQTVTAPATHVDTMPILIPPVRYLGPSCLPACLPVLSQMPDHTHAHTLTGQVKSEA</sequence>
<name>A0AA40E0N9_9PEZI</name>
<protein>
    <recommendedName>
        <fullName evidence="4">Secreted protein</fullName>
    </recommendedName>
</protein>
<comment type="caution">
    <text evidence="2">The sequence shown here is derived from an EMBL/GenBank/DDBJ whole genome shotgun (WGS) entry which is preliminary data.</text>
</comment>
<dbReference type="GeneID" id="85325371"/>
<evidence type="ECO:0000313" key="3">
    <source>
        <dbReference type="Proteomes" id="UP001172101"/>
    </source>
</evidence>
<proteinExistence type="predicted"/>
<gene>
    <name evidence="2" type="ORF">B0T26DRAFT_712943</name>
</gene>